<keyword evidence="6" id="KW-0456">Lyase</keyword>
<keyword evidence="4 9" id="KW-1133">Transmembrane helix</keyword>
<evidence type="ECO:0000256" key="6">
    <source>
        <dbReference type="ARBA" id="ARBA00023239"/>
    </source>
</evidence>
<evidence type="ECO:0000313" key="11">
    <source>
        <dbReference type="EMBL" id="GLC54661.1"/>
    </source>
</evidence>
<feature type="compositionally biased region" description="Low complexity" evidence="8">
    <location>
        <begin position="104"/>
        <end position="114"/>
    </location>
</feature>
<keyword evidence="3" id="KW-0547">Nucleotide-binding</keyword>
<feature type="region of interest" description="Disordered" evidence="8">
    <location>
        <begin position="600"/>
        <end position="638"/>
    </location>
</feature>
<dbReference type="SUPFAM" id="SSF53822">
    <property type="entry name" value="Periplasmic binding protein-like I"/>
    <property type="match status" value="1"/>
</dbReference>
<feature type="region of interest" description="Disordered" evidence="8">
    <location>
        <begin position="787"/>
        <end position="817"/>
    </location>
</feature>
<sequence length="1446" mass="154516">MLTSPALGDYGTTVLTFRVGASIGREGACAELYEQTAMGYQYFFNLLAQQQKTLPLPPLADATGRRYAIQLQLRLIAHNCTNADRAAALAALIEGTPWPPPDPATTTNTTTTTTSGAANEADSDNIGPVHLLLGGNGINAHEDALQANAASRLLLHCCTARDSVFLLDLPYVYGLFTPASMYTGAILRAMAFSGLRRVAVVHTLDSPLHTQLCGGALRQMVPLGELRPGFGAVVTVNYTAAESTRPGFWDEAAAAIAAQKPDTLVACDEMPYSAQLVKALRRRGHWLSAVWLASYGKALDIVSYLGDAAEHVLTTVQWMSSLPYADSFFGTAEEFAVGFSAATGQEPSYFSAAAAASGYVMLLSLRRAVSACDLSGLREASADAFLWQDGALSCNGGDGGGGAGAGLYYTNISGGQMLRSILSTLQTDTFFGPVGFNHYRQNVYHPPVVAQVLNNRLAIVVPLDLAEQRLVLPIPKPTAQHGVRSWVSSTKGIVITTSLCFLGCLCLGLLLLILRRWLLPRLSVLVEIDPAEIQVDVAPQRNMDGSFEPGEGMYRGARIKLVVATELLAAAAPRPMSMGVGWEKAAPPLALSPLGRAPARDATASLADGEQRVSEPPPPPPLELPSTSSSHTREAPLRLPSSLQAAATGWLTRRGRKQISAVVWRAMRLQHPSICPLLGIAWAWPGLVEGGGTLPVVVRQWYELGSLAQLIENETVPLPLLTKAAMAQGIAEGLAYLHAQTPSILAGPLDAARILIDKQFNPRIFPRLANLDTSTSAASTATAAAAAAPNAGASPGKNGSRAFGRRQQSRHDAATAAAAAASGPCSTTTAVRQAHQVVLVDAATTGSRCSSPRALASVELPAPTDPWVAGGSGVAAAAAVADEPCVRSKEQDVLEFGRLLGFIFLGGSWAARFSGIESTDRKLSSALLQLRTFSNTDARAGTSTGAAALMGTGTGMDAGTGIVPAGGSPMLRKQNTGGSELGASSCVELVLLPSSVDGHRLQQQQQQQKQQEQQQQEQQQQQQQQQEQQQQQQEQHEPHKLPGRQANQQLRQQYRQQRQDALTLEALDALCSEIGELARACMHPNPSERPSFTTVITVLENRVRPALSGEHDLAGSSRACLNLGLALFSEASRSGAGGTAAVAARASMEMNKPKRGAREPDDKNAMRRPLISPDDLLFELFPPKVARALLAGETVKPERYECVSIFFSDVVGYMDLCGRLQPHEVMELMHRLYSRFDDLIRELRLFKVETVGDAYLAVGNLCYPQPQTHARLITQFALAAIRTAGELQVHPDRPELGTVRIRVGLHCGPVVGSVVGTLNRRYCLFGDAVNTAARMEHNSVAGRVHCSGAFAALVSEQWPELRLASRGVRQIKGKGPMETYWVEEQQQPGEASAGVDGGADEEGRLPPLPPQLPLAWRVSIRRSAEIARKTDAWAARNNSARPMRVG</sequence>
<dbReference type="InterPro" id="IPR011009">
    <property type="entry name" value="Kinase-like_dom_sf"/>
</dbReference>
<dbReference type="Proteomes" id="UP001165080">
    <property type="component" value="Unassembled WGS sequence"/>
</dbReference>
<dbReference type="SUPFAM" id="SSF56112">
    <property type="entry name" value="Protein kinase-like (PK-like)"/>
    <property type="match status" value="1"/>
</dbReference>
<protein>
    <recommendedName>
        <fullName evidence="10">Guanylate cyclase domain-containing protein</fullName>
    </recommendedName>
</protein>
<evidence type="ECO:0000259" key="10">
    <source>
        <dbReference type="PROSITE" id="PS50125"/>
    </source>
</evidence>
<proteinExistence type="predicted"/>
<dbReference type="SMART" id="SM00044">
    <property type="entry name" value="CYCc"/>
    <property type="match status" value="1"/>
</dbReference>
<name>A0A9W6F3T2_9CHLO</name>
<dbReference type="InterPro" id="IPR029787">
    <property type="entry name" value="Nucleotide_cyclase"/>
</dbReference>
<dbReference type="GO" id="GO:0004016">
    <property type="term" value="F:adenylate cyclase activity"/>
    <property type="evidence" value="ECO:0007669"/>
    <property type="project" value="TreeGrafter"/>
</dbReference>
<dbReference type="InterPro" id="IPR028082">
    <property type="entry name" value="Peripla_BP_I"/>
</dbReference>
<dbReference type="Gene3D" id="3.40.50.2300">
    <property type="match status" value="1"/>
</dbReference>
<evidence type="ECO:0000256" key="5">
    <source>
        <dbReference type="ARBA" id="ARBA00023136"/>
    </source>
</evidence>
<dbReference type="Pfam" id="PF00211">
    <property type="entry name" value="Guanylate_cyc"/>
    <property type="match status" value="1"/>
</dbReference>
<dbReference type="PANTHER" id="PTHR11920:SF335">
    <property type="entry name" value="GUANYLATE CYCLASE"/>
    <property type="match status" value="1"/>
</dbReference>
<feature type="region of interest" description="Disordered" evidence="8">
    <location>
        <begin position="97"/>
        <end position="123"/>
    </location>
</feature>
<dbReference type="PANTHER" id="PTHR11920">
    <property type="entry name" value="GUANYLYL CYCLASE"/>
    <property type="match status" value="1"/>
</dbReference>
<evidence type="ECO:0000256" key="4">
    <source>
        <dbReference type="ARBA" id="ARBA00022989"/>
    </source>
</evidence>
<evidence type="ECO:0000256" key="3">
    <source>
        <dbReference type="ARBA" id="ARBA00022741"/>
    </source>
</evidence>
<dbReference type="EMBL" id="BRXU01000011">
    <property type="protein sequence ID" value="GLC54661.1"/>
    <property type="molecule type" value="Genomic_DNA"/>
</dbReference>
<dbReference type="PROSITE" id="PS50125">
    <property type="entry name" value="GUANYLATE_CYCLASE_2"/>
    <property type="match status" value="1"/>
</dbReference>
<evidence type="ECO:0000256" key="2">
    <source>
        <dbReference type="ARBA" id="ARBA00022692"/>
    </source>
</evidence>
<feature type="domain" description="Guanylate cyclase" evidence="10">
    <location>
        <begin position="1204"/>
        <end position="1336"/>
    </location>
</feature>
<feature type="transmembrane region" description="Helical" evidence="9">
    <location>
        <begin position="493"/>
        <end position="514"/>
    </location>
</feature>
<keyword evidence="5 9" id="KW-0472">Membrane</keyword>
<dbReference type="SUPFAM" id="SSF55073">
    <property type="entry name" value="Nucleotide cyclase"/>
    <property type="match status" value="1"/>
</dbReference>
<accession>A0A9W6F3T2</accession>
<dbReference type="CDD" id="cd07302">
    <property type="entry name" value="CHD"/>
    <property type="match status" value="1"/>
</dbReference>
<feature type="region of interest" description="Disordered" evidence="8">
    <location>
        <begin position="1387"/>
        <end position="1410"/>
    </location>
</feature>
<comment type="subcellular location">
    <subcellularLocation>
        <location evidence="1">Membrane</location>
        <topology evidence="1">Single-pass membrane protein</topology>
    </subcellularLocation>
</comment>
<keyword evidence="12" id="KW-1185">Reference proteome</keyword>
<dbReference type="GO" id="GO:0000166">
    <property type="term" value="F:nucleotide binding"/>
    <property type="evidence" value="ECO:0007669"/>
    <property type="project" value="UniProtKB-KW"/>
</dbReference>
<reference evidence="11 12" key="1">
    <citation type="journal article" date="2023" name="Commun. Biol.">
        <title>Reorganization of the ancestral sex-determining regions during the evolution of trioecy in Pleodorina starrii.</title>
        <authorList>
            <person name="Takahashi K."/>
            <person name="Suzuki S."/>
            <person name="Kawai-Toyooka H."/>
            <person name="Yamamoto K."/>
            <person name="Hamaji T."/>
            <person name="Ootsuki R."/>
            <person name="Yamaguchi H."/>
            <person name="Kawachi M."/>
            <person name="Higashiyama T."/>
            <person name="Nozaki H."/>
        </authorList>
    </citation>
    <scope>NUCLEOTIDE SEQUENCE [LARGE SCALE GENOMIC DNA]</scope>
    <source>
        <strain evidence="11 12">NIES-4479</strain>
    </source>
</reference>
<dbReference type="InterPro" id="IPR050401">
    <property type="entry name" value="Cyclic_nucleotide_synthase"/>
</dbReference>
<gene>
    <name evidence="11" type="primary">PLEST010651</name>
    <name evidence="11" type="ORF">PLESTB_000892900</name>
</gene>
<feature type="coiled-coil region" evidence="7">
    <location>
        <begin position="999"/>
        <end position="1067"/>
    </location>
</feature>
<evidence type="ECO:0000256" key="8">
    <source>
        <dbReference type="SAM" id="MobiDB-lite"/>
    </source>
</evidence>
<organism evidence="11 12">
    <name type="scientific">Pleodorina starrii</name>
    <dbReference type="NCBI Taxonomy" id="330485"/>
    <lineage>
        <taxon>Eukaryota</taxon>
        <taxon>Viridiplantae</taxon>
        <taxon>Chlorophyta</taxon>
        <taxon>core chlorophytes</taxon>
        <taxon>Chlorophyceae</taxon>
        <taxon>CS clade</taxon>
        <taxon>Chlamydomonadales</taxon>
        <taxon>Volvocaceae</taxon>
        <taxon>Pleodorina</taxon>
    </lineage>
</organism>
<keyword evidence="7" id="KW-0175">Coiled coil</keyword>
<dbReference type="Gene3D" id="1.10.510.10">
    <property type="entry name" value="Transferase(Phosphotransferase) domain 1"/>
    <property type="match status" value="1"/>
</dbReference>
<keyword evidence="2 9" id="KW-0812">Transmembrane</keyword>
<evidence type="ECO:0000313" key="12">
    <source>
        <dbReference type="Proteomes" id="UP001165080"/>
    </source>
</evidence>
<evidence type="ECO:0000256" key="7">
    <source>
        <dbReference type="SAM" id="Coils"/>
    </source>
</evidence>
<dbReference type="GO" id="GO:0001653">
    <property type="term" value="F:peptide receptor activity"/>
    <property type="evidence" value="ECO:0007669"/>
    <property type="project" value="TreeGrafter"/>
</dbReference>
<dbReference type="GO" id="GO:0007168">
    <property type="term" value="P:receptor guanylyl cyclase signaling pathway"/>
    <property type="evidence" value="ECO:0007669"/>
    <property type="project" value="TreeGrafter"/>
</dbReference>
<dbReference type="GO" id="GO:0004383">
    <property type="term" value="F:guanylate cyclase activity"/>
    <property type="evidence" value="ECO:0007669"/>
    <property type="project" value="TreeGrafter"/>
</dbReference>
<evidence type="ECO:0000256" key="9">
    <source>
        <dbReference type="SAM" id="Phobius"/>
    </source>
</evidence>
<evidence type="ECO:0000256" key="1">
    <source>
        <dbReference type="ARBA" id="ARBA00004167"/>
    </source>
</evidence>
<dbReference type="Gene3D" id="3.30.70.1230">
    <property type="entry name" value="Nucleotide cyclase"/>
    <property type="match status" value="1"/>
</dbReference>
<comment type="caution">
    <text evidence="11">The sequence shown here is derived from an EMBL/GenBank/DDBJ whole genome shotgun (WGS) entry which is preliminary data.</text>
</comment>
<dbReference type="GO" id="GO:0035556">
    <property type="term" value="P:intracellular signal transduction"/>
    <property type="evidence" value="ECO:0007669"/>
    <property type="project" value="InterPro"/>
</dbReference>
<dbReference type="GO" id="GO:0005886">
    <property type="term" value="C:plasma membrane"/>
    <property type="evidence" value="ECO:0007669"/>
    <property type="project" value="TreeGrafter"/>
</dbReference>
<dbReference type="InterPro" id="IPR001054">
    <property type="entry name" value="A/G_cyclase"/>
</dbReference>